<feature type="transmembrane region" description="Helical" evidence="2">
    <location>
        <begin position="498"/>
        <end position="519"/>
    </location>
</feature>
<evidence type="ECO:0000256" key="1">
    <source>
        <dbReference type="SAM" id="MobiDB-lite"/>
    </source>
</evidence>
<proteinExistence type="predicted"/>
<protein>
    <submittedName>
        <fullName evidence="4">Uncharacterized protein</fullName>
    </submittedName>
</protein>
<reference evidence="4" key="1">
    <citation type="submission" date="2020-01" db="EMBL/GenBank/DDBJ databases">
        <authorList>
            <person name="Feng Z.H.Z."/>
        </authorList>
    </citation>
    <scope>NUCLEOTIDE SEQUENCE</scope>
    <source>
        <strain evidence="4">CBS107.38</strain>
    </source>
</reference>
<keyword evidence="2" id="KW-0472">Membrane</keyword>
<feature type="chain" id="PRO_5034218840" evidence="3">
    <location>
        <begin position="20"/>
        <end position="552"/>
    </location>
</feature>
<keyword evidence="2" id="KW-1133">Transmembrane helix</keyword>
<dbReference type="EMBL" id="JAAABM010000015">
    <property type="protein sequence ID" value="KAF7672737.1"/>
    <property type="molecule type" value="Genomic_DNA"/>
</dbReference>
<evidence type="ECO:0000256" key="3">
    <source>
        <dbReference type="SAM" id="SignalP"/>
    </source>
</evidence>
<feature type="transmembrane region" description="Helical" evidence="2">
    <location>
        <begin position="425"/>
        <end position="444"/>
    </location>
</feature>
<gene>
    <name evidence="4" type="ORF">GT037_009238</name>
</gene>
<feature type="region of interest" description="Disordered" evidence="1">
    <location>
        <begin position="331"/>
        <end position="362"/>
    </location>
</feature>
<accession>A0A8H7EEA4</accession>
<feature type="transmembrane region" description="Helical" evidence="2">
    <location>
        <begin position="464"/>
        <end position="486"/>
    </location>
</feature>
<dbReference type="PANTHER" id="PTHR35043">
    <property type="entry name" value="TRANSCRIPTION FACTOR DOMAIN-CONTAINING PROTEIN"/>
    <property type="match status" value="1"/>
</dbReference>
<evidence type="ECO:0000256" key="2">
    <source>
        <dbReference type="SAM" id="Phobius"/>
    </source>
</evidence>
<feature type="transmembrane region" description="Helical" evidence="2">
    <location>
        <begin position="43"/>
        <end position="65"/>
    </location>
</feature>
<comment type="caution">
    <text evidence="4">The sequence shown here is derived from an EMBL/GenBank/DDBJ whole genome shotgun (WGS) entry which is preliminary data.</text>
</comment>
<keyword evidence="3" id="KW-0732">Signal</keyword>
<dbReference type="Proteomes" id="UP000596902">
    <property type="component" value="Unassembled WGS sequence"/>
</dbReference>
<organism evidence="4 5">
    <name type="scientific">Alternaria burnsii</name>
    <dbReference type="NCBI Taxonomy" id="1187904"/>
    <lineage>
        <taxon>Eukaryota</taxon>
        <taxon>Fungi</taxon>
        <taxon>Dikarya</taxon>
        <taxon>Ascomycota</taxon>
        <taxon>Pezizomycotina</taxon>
        <taxon>Dothideomycetes</taxon>
        <taxon>Pleosporomycetidae</taxon>
        <taxon>Pleosporales</taxon>
        <taxon>Pleosporineae</taxon>
        <taxon>Pleosporaceae</taxon>
        <taxon>Alternaria</taxon>
        <taxon>Alternaria sect. Alternaria</taxon>
    </lineage>
</organism>
<feature type="transmembrane region" description="Helical" evidence="2">
    <location>
        <begin position="238"/>
        <end position="256"/>
    </location>
</feature>
<evidence type="ECO:0000313" key="4">
    <source>
        <dbReference type="EMBL" id="KAF7672737.1"/>
    </source>
</evidence>
<feature type="signal peptide" evidence="3">
    <location>
        <begin position="1"/>
        <end position="19"/>
    </location>
</feature>
<dbReference type="AlphaFoldDB" id="A0A8H7EEA4"/>
<keyword evidence="5" id="KW-1185">Reference proteome</keyword>
<evidence type="ECO:0000313" key="5">
    <source>
        <dbReference type="Proteomes" id="UP000596902"/>
    </source>
</evidence>
<sequence length="552" mass="62039">MLMLFSFTFILIIVHNVSAISTGNVNTTDTVGFVAEDNQRDTISLLISCLATLALCVYSAVHLNVPRNAEGYLKGLFREIQWCILGLFAPELILYAAWRQLASARQLYSEVEEAKRKKEDSARTQEKTVVSRNHDQHHRSPWTIVHGFYGTMGGFALDIDDTNFRNAVLFNGAKRLTLTAKGVALLAQCGHIPDISIDEIKDKNKADGLAKLLVCIQAGWMIIQVISRTAAGLPTTLLEVHVVAHVVCALIMYMLWWHKPRQVTSPTILKGDWLPLTAYMYLASQMSGKVPQGKFAMFRFATPELEKLAYFEAKTTRPEDIDQVNHCDRAQSRGTGHLSIRPTIQNSEQAGEATLQDPETEASSELKRLAEEALLLYPVLQTHFAPAREGNISGTTYRIPYVTELLQTHALDWPNDGLLRRTQSLIMGMVLWGASTVYGAIHVAAWDYFFPSKLEQLFWRLSSIWVTFCAAFWLITNLLAHVFPFIDKIWVAYNKRTLGWLSTVVISLLCILCGISYIVSRAYIVVEAFVSIRNVPKGVYDTPAWSQVFPHL</sequence>
<reference evidence="4" key="2">
    <citation type="submission" date="2020-08" db="EMBL/GenBank/DDBJ databases">
        <title>Draft Genome Sequence of Cumin Blight Pathogen Alternaria burnsii.</title>
        <authorList>
            <person name="Feng Z."/>
        </authorList>
    </citation>
    <scope>NUCLEOTIDE SEQUENCE</scope>
    <source>
        <strain evidence="4">CBS107.38</strain>
    </source>
</reference>
<keyword evidence="2" id="KW-0812">Transmembrane</keyword>
<feature type="transmembrane region" description="Helical" evidence="2">
    <location>
        <begin position="209"/>
        <end position="226"/>
    </location>
</feature>
<name>A0A8H7EEA4_9PLEO</name>
<dbReference type="RefSeq" id="XP_038783087.1">
    <property type="nucleotide sequence ID" value="XM_038934285.1"/>
</dbReference>
<dbReference type="GeneID" id="62207463"/>
<dbReference type="PANTHER" id="PTHR35043:SF7">
    <property type="entry name" value="TRANSCRIPTION FACTOR DOMAIN-CONTAINING PROTEIN"/>
    <property type="match status" value="1"/>
</dbReference>